<dbReference type="InterPro" id="IPR001405">
    <property type="entry name" value="UPF0758"/>
</dbReference>
<dbReference type="InterPro" id="IPR037518">
    <property type="entry name" value="MPN"/>
</dbReference>
<dbReference type="Gene3D" id="3.40.140.10">
    <property type="entry name" value="Cytidine Deaminase, domain 2"/>
    <property type="match status" value="1"/>
</dbReference>
<dbReference type="CDD" id="cd08071">
    <property type="entry name" value="MPN_DUF2466"/>
    <property type="match status" value="1"/>
</dbReference>
<dbReference type="Proteomes" id="UP000885792">
    <property type="component" value="Unassembled WGS sequence"/>
</dbReference>
<name>A0A7C5Q2C3_AQUAO</name>
<evidence type="ECO:0000256" key="1">
    <source>
        <dbReference type="ARBA" id="ARBA00022670"/>
    </source>
</evidence>
<sequence length="224" mass="25547">MRYRYRTIKEIPDELKPREKLLRNGPESLSEEELLAVILGTGSRDRDVVSLARDIVRIGWKTLEGMSVAELMNVKGMGKVKALQIKALLALARRIREPYPRVVVLTPDSAYDFLRERFDPRKESLVALYLDLSHRVLEVETVAVGSVNRVFVQPREILRPALELSAYGVLIAHNHPQGEPEPSQEDIAFTKRLHRACELMGFELVDHLIVGREDYVSLRELGIL</sequence>
<keyword evidence="5" id="KW-0482">Metalloprotease</keyword>
<evidence type="ECO:0000256" key="5">
    <source>
        <dbReference type="ARBA" id="ARBA00023049"/>
    </source>
</evidence>
<comment type="caution">
    <text evidence="8">The sequence shown here is derived from an EMBL/GenBank/DDBJ whole genome shotgun (WGS) entry which is preliminary data.</text>
</comment>
<dbReference type="GO" id="GO:0008237">
    <property type="term" value="F:metallopeptidase activity"/>
    <property type="evidence" value="ECO:0007669"/>
    <property type="project" value="UniProtKB-KW"/>
</dbReference>
<accession>A0A7C5Q2C3</accession>
<protein>
    <submittedName>
        <fullName evidence="8">JAB domain-containing protein</fullName>
    </submittedName>
</protein>
<feature type="domain" description="MPN" evidence="7">
    <location>
        <begin position="103"/>
        <end position="224"/>
    </location>
</feature>
<dbReference type="Pfam" id="PF04002">
    <property type="entry name" value="RadC"/>
    <property type="match status" value="1"/>
</dbReference>
<organism evidence="8">
    <name type="scientific">Aquifex aeolicus</name>
    <dbReference type="NCBI Taxonomy" id="63363"/>
    <lineage>
        <taxon>Bacteria</taxon>
        <taxon>Pseudomonadati</taxon>
        <taxon>Aquificota</taxon>
        <taxon>Aquificia</taxon>
        <taxon>Aquificales</taxon>
        <taxon>Aquificaceae</taxon>
        <taxon>Aquifex</taxon>
    </lineage>
</organism>
<dbReference type="GO" id="GO:0046872">
    <property type="term" value="F:metal ion binding"/>
    <property type="evidence" value="ECO:0007669"/>
    <property type="project" value="UniProtKB-KW"/>
</dbReference>
<evidence type="ECO:0000256" key="2">
    <source>
        <dbReference type="ARBA" id="ARBA00022723"/>
    </source>
</evidence>
<dbReference type="GO" id="GO:0006508">
    <property type="term" value="P:proteolysis"/>
    <property type="evidence" value="ECO:0007669"/>
    <property type="project" value="UniProtKB-KW"/>
</dbReference>
<dbReference type="NCBIfam" id="NF000642">
    <property type="entry name" value="PRK00024.1"/>
    <property type="match status" value="1"/>
</dbReference>
<keyword evidence="3" id="KW-0378">Hydrolase</keyword>
<dbReference type="InterPro" id="IPR020891">
    <property type="entry name" value="UPF0758_CS"/>
</dbReference>
<gene>
    <name evidence="8" type="ORF">ENJ61_02595</name>
</gene>
<evidence type="ECO:0000256" key="4">
    <source>
        <dbReference type="ARBA" id="ARBA00022833"/>
    </source>
</evidence>
<dbReference type="AlphaFoldDB" id="A0A7C5Q2C3"/>
<dbReference type="PROSITE" id="PS50249">
    <property type="entry name" value="MPN"/>
    <property type="match status" value="1"/>
</dbReference>
<evidence type="ECO:0000313" key="8">
    <source>
        <dbReference type="EMBL" id="HHJ63773.1"/>
    </source>
</evidence>
<proteinExistence type="inferred from homology"/>
<keyword evidence="2" id="KW-0479">Metal-binding</keyword>
<evidence type="ECO:0000256" key="6">
    <source>
        <dbReference type="RuleBase" id="RU003797"/>
    </source>
</evidence>
<dbReference type="NCBIfam" id="TIGR00608">
    <property type="entry name" value="radc"/>
    <property type="match status" value="1"/>
</dbReference>
<dbReference type="InterPro" id="IPR025657">
    <property type="entry name" value="RadC_JAB"/>
</dbReference>
<comment type="similarity">
    <text evidence="6">Belongs to the UPF0758 family.</text>
</comment>
<keyword evidence="4" id="KW-0862">Zinc</keyword>
<dbReference type="EMBL" id="DRNB01000096">
    <property type="protein sequence ID" value="HHJ63773.1"/>
    <property type="molecule type" value="Genomic_DNA"/>
</dbReference>
<evidence type="ECO:0000256" key="3">
    <source>
        <dbReference type="ARBA" id="ARBA00022801"/>
    </source>
</evidence>
<dbReference type="Pfam" id="PF20582">
    <property type="entry name" value="UPF0758_N"/>
    <property type="match status" value="1"/>
</dbReference>
<keyword evidence="1" id="KW-0645">Protease</keyword>
<dbReference type="PANTHER" id="PTHR30471:SF3">
    <property type="entry name" value="UPF0758 PROTEIN YEES-RELATED"/>
    <property type="match status" value="1"/>
</dbReference>
<dbReference type="PROSITE" id="PS01302">
    <property type="entry name" value="UPF0758"/>
    <property type="match status" value="1"/>
</dbReference>
<dbReference type="InterPro" id="IPR046778">
    <property type="entry name" value="UPF0758_N"/>
</dbReference>
<reference evidence="8" key="1">
    <citation type="journal article" date="2020" name="mSystems">
        <title>Genome- and Community-Level Interaction Insights into Carbon Utilization and Element Cycling Functions of Hydrothermarchaeota in Hydrothermal Sediment.</title>
        <authorList>
            <person name="Zhou Z."/>
            <person name="Liu Y."/>
            <person name="Xu W."/>
            <person name="Pan J."/>
            <person name="Luo Z.H."/>
            <person name="Li M."/>
        </authorList>
    </citation>
    <scope>NUCLEOTIDE SEQUENCE [LARGE SCALE GENOMIC DNA]</scope>
    <source>
        <strain evidence="8">HyVt-501</strain>
    </source>
</reference>
<evidence type="ECO:0000259" key="7">
    <source>
        <dbReference type="PROSITE" id="PS50249"/>
    </source>
</evidence>
<dbReference type="PANTHER" id="PTHR30471">
    <property type="entry name" value="DNA REPAIR PROTEIN RADC"/>
    <property type="match status" value="1"/>
</dbReference>